<name>A0A914ER63_9BILA</name>
<accession>A0A914ER63</accession>
<evidence type="ECO:0000313" key="1">
    <source>
        <dbReference type="Proteomes" id="UP000887540"/>
    </source>
</evidence>
<reference evidence="2" key="1">
    <citation type="submission" date="2022-11" db="UniProtKB">
        <authorList>
            <consortium name="WormBaseParasite"/>
        </authorList>
    </citation>
    <scope>IDENTIFICATION</scope>
</reference>
<protein>
    <submittedName>
        <fullName evidence="2">Uncharacterized protein</fullName>
    </submittedName>
</protein>
<dbReference type="WBParaSite" id="ACRNAN_scaffold9586.g8915.t1">
    <property type="protein sequence ID" value="ACRNAN_scaffold9586.g8915.t1"/>
    <property type="gene ID" value="ACRNAN_scaffold9586.g8915"/>
</dbReference>
<evidence type="ECO:0000313" key="2">
    <source>
        <dbReference type="WBParaSite" id="ACRNAN_scaffold9586.g8915.t1"/>
    </source>
</evidence>
<proteinExistence type="predicted"/>
<sequence length="170" mass="20140">MPLLASSYLNVYKFKCTVEYPYGIEDEDEDDEYKLDKFFTMPPMIPTPPLRISVDFPYFSYNDLNINAIKNLKLHGPSHYSLSFPTFSADKEFFIQLLKYYQNANLEELSKTVKFVNDPMICSRSYYDKKMSSAYYNFMDFLNKQGYKKESTYFVLTDVKLFLIRNLHAD</sequence>
<dbReference type="Proteomes" id="UP000887540">
    <property type="component" value="Unplaced"/>
</dbReference>
<dbReference type="AlphaFoldDB" id="A0A914ER63"/>
<organism evidence="1 2">
    <name type="scientific">Acrobeloides nanus</name>
    <dbReference type="NCBI Taxonomy" id="290746"/>
    <lineage>
        <taxon>Eukaryota</taxon>
        <taxon>Metazoa</taxon>
        <taxon>Ecdysozoa</taxon>
        <taxon>Nematoda</taxon>
        <taxon>Chromadorea</taxon>
        <taxon>Rhabditida</taxon>
        <taxon>Tylenchina</taxon>
        <taxon>Cephalobomorpha</taxon>
        <taxon>Cephaloboidea</taxon>
        <taxon>Cephalobidae</taxon>
        <taxon>Acrobeloides</taxon>
    </lineage>
</organism>
<keyword evidence="1" id="KW-1185">Reference proteome</keyword>